<dbReference type="Proteomes" id="UP000812966">
    <property type="component" value="Unassembled WGS sequence"/>
</dbReference>
<feature type="region of interest" description="Disordered" evidence="1">
    <location>
        <begin position="1"/>
        <end position="41"/>
    </location>
</feature>
<organism evidence="2 3">
    <name type="scientific">Filobasidium floriforme</name>
    <dbReference type="NCBI Taxonomy" id="5210"/>
    <lineage>
        <taxon>Eukaryota</taxon>
        <taxon>Fungi</taxon>
        <taxon>Dikarya</taxon>
        <taxon>Basidiomycota</taxon>
        <taxon>Agaricomycotina</taxon>
        <taxon>Tremellomycetes</taxon>
        <taxon>Filobasidiales</taxon>
        <taxon>Filobasidiaceae</taxon>
        <taxon>Filobasidium</taxon>
    </lineage>
</organism>
<feature type="compositionally biased region" description="Basic and acidic residues" evidence="1">
    <location>
        <begin position="14"/>
        <end position="29"/>
    </location>
</feature>
<comment type="caution">
    <text evidence="2">The sequence shown here is derived from an EMBL/GenBank/DDBJ whole genome shotgun (WGS) entry which is preliminary data.</text>
</comment>
<feature type="compositionally biased region" description="Basic residues" evidence="1">
    <location>
        <begin position="278"/>
        <end position="292"/>
    </location>
</feature>
<proteinExistence type="predicted"/>
<name>A0A8K0JGV0_9TREE</name>
<feature type="region of interest" description="Disordered" evidence="1">
    <location>
        <begin position="267"/>
        <end position="309"/>
    </location>
</feature>
<feature type="region of interest" description="Disordered" evidence="1">
    <location>
        <begin position="57"/>
        <end position="86"/>
    </location>
</feature>
<reference evidence="2" key="1">
    <citation type="submission" date="2020-04" db="EMBL/GenBank/DDBJ databases">
        <title>Analysis of mating type loci in Filobasidium floriforme.</title>
        <authorList>
            <person name="Nowrousian M."/>
        </authorList>
    </citation>
    <scope>NUCLEOTIDE SEQUENCE</scope>
    <source>
        <strain evidence="2">CBS 6242</strain>
    </source>
</reference>
<evidence type="ECO:0000313" key="2">
    <source>
        <dbReference type="EMBL" id="KAG7528114.1"/>
    </source>
</evidence>
<keyword evidence="3" id="KW-1185">Reference proteome</keyword>
<evidence type="ECO:0000256" key="1">
    <source>
        <dbReference type="SAM" id="MobiDB-lite"/>
    </source>
</evidence>
<dbReference type="AlphaFoldDB" id="A0A8K0JGV0"/>
<evidence type="ECO:0000313" key="3">
    <source>
        <dbReference type="Proteomes" id="UP000812966"/>
    </source>
</evidence>
<accession>A0A8K0JGV0</accession>
<gene>
    <name evidence="2" type="ORF">FFLO_06406</name>
</gene>
<dbReference type="EMBL" id="JABELV010000206">
    <property type="protein sequence ID" value="KAG7528114.1"/>
    <property type="molecule type" value="Genomic_DNA"/>
</dbReference>
<sequence>MFKSGWSDDEPNDVEVRSRMSYEDDRGVDFMRSSNLQEEGEESQVYIALYGRLEKTDTGAEGSKQTSAGRKPGKQDQSRVPRRRCSAEIDWTAGQRSRAMLTPRHRLELADAVQAYDTAYTQFARMYRAMHETPPYQYPLPHATGLGGWRFVPEIEHVHVAYTAMMQSYVRLCVMERQYWDEKSVCLEVDGLYSAYRTFLGSAFRGVAGWPVDFDARLPTMDGYYEGLERQYRLKAYGETLGQWQEEEEDVEEVSDFEDALACANEEVPTVRGETTKKTARRPSNARRKSSRRLLAGVQDGQPGRRRAM</sequence>
<protein>
    <submittedName>
        <fullName evidence="2">Uncharacterized protein</fullName>
    </submittedName>
</protein>